<feature type="transmembrane region" description="Helical" evidence="6">
    <location>
        <begin position="18"/>
        <end position="38"/>
    </location>
</feature>
<proteinExistence type="inferred from homology"/>
<comment type="similarity">
    <text evidence="2">Belongs to the TMEM54 family.</text>
</comment>
<dbReference type="InterPro" id="IPR020977">
    <property type="entry name" value="Beta-casein-like"/>
</dbReference>
<evidence type="ECO:0000256" key="4">
    <source>
        <dbReference type="ARBA" id="ARBA00022989"/>
    </source>
</evidence>
<reference evidence="7" key="2">
    <citation type="submission" date="2025-09" db="UniProtKB">
        <authorList>
            <consortium name="Ensembl"/>
        </authorList>
    </citation>
    <scope>IDENTIFICATION</scope>
</reference>
<evidence type="ECO:0000313" key="7">
    <source>
        <dbReference type="Ensembl" id="ENSCCRP00000125959.1"/>
    </source>
</evidence>
<evidence type="ECO:0000256" key="5">
    <source>
        <dbReference type="ARBA" id="ARBA00023136"/>
    </source>
</evidence>
<dbReference type="OMA" id="CKWQENV"/>
<name>A0A9J7YZ98_CYPCA</name>
<evidence type="ECO:0008006" key="9">
    <source>
        <dbReference type="Google" id="ProtNLM"/>
    </source>
</evidence>
<reference evidence="7" key="1">
    <citation type="submission" date="2025-08" db="UniProtKB">
        <authorList>
            <consortium name="Ensembl"/>
        </authorList>
    </citation>
    <scope>IDENTIFICATION</scope>
</reference>
<dbReference type="Ensembl" id="ENSCCRT00000107147.1">
    <property type="protein sequence ID" value="ENSCCRP00000125959.1"/>
    <property type="gene ID" value="ENSCCRG00000069331.1"/>
</dbReference>
<keyword evidence="5 6" id="KW-0472">Membrane</keyword>
<sequence length="232" mass="24868">MCDFDKQRGPGRLMKKGLTLIVIGHVNFILSAIVHGSVLRHISKPSNAISTEYTVSNIISVTSGLLSIASGIVAILVSRNITNLKLHIGLLVSSFLNAFLSLACLVGLILAISMTISADGSTLMKGCNYTNVPVNARSPVIVNCPFDATRIYGIQDDTTLALWFTCATFTALEAGLSVWCFIVGLQLRGIGPCAQTYIREQLEEYALASGSKMDQDHTTQGERLIAHHSASA</sequence>
<evidence type="ECO:0000256" key="6">
    <source>
        <dbReference type="SAM" id="Phobius"/>
    </source>
</evidence>
<keyword evidence="4 6" id="KW-1133">Transmembrane helix</keyword>
<comment type="subcellular location">
    <subcellularLocation>
        <location evidence="1">Membrane</location>
        <topology evidence="1">Multi-pass membrane protein</topology>
    </subcellularLocation>
</comment>
<dbReference type="PANTHER" id="PTHR31258:SF1">
    <property type="entry name" value="KERATINOCYTE-ASSOCIATED PROTEIN 3"/>
    <property type="match status" value="1"/>
</dbReference>
<evidence type="ECO:0000256" key="2">
    <source>
        <dbReference type="ARBA" id="ARBA00011030"/>
    </source>
</evidence>
<organism evidence="7 8">
    <name type="scientific">Cyprinus carpio carpio</name>
    <dbReference type="NCBI Taxonomy" id="630221"/>
    <lineage>
        <taxon>Eukaryota</taxon>
        <taxon>Metazoa</taxon>
        <taxon>Chordata</taxon>
        <taxon>Craniata</taxon>
        <taxon>Vertebrata</taxon>
        <taxon>Euteleostomi</taxon>
        <taxon>Actinopterygii</taxon>
        <taxon>Neopterygii</taxon>
        <taxon>Teleostei</taxon>
        <taxon>Ostariophysi</taxon>
        <taxon>Cypriniformes</taxon>
        <taxon>Cyprinidae</taxon>
        <taxon>Cyprininae</taxon>
        <taxon>Cyprinus</taxon>
    </lineage>
</organism>
<evidence type="ECO:0000313" key="8">
    <source>
        <dbReference type="Proteomes" id="UP001108240"/>
    </source>
</evidence>
<protein>
    <recommendedName>
        <fullName evidence="9">Keratinocyte-associated protein 3</fullName>
    </recommendedName>
</protein>
<feature type="transmembrane region" description="Helical" evidence="6">
    <location>
        <begin position="160"/>
        <end position="182"/>
    </location>
</feature>
<dbReference type="Pfam" id="PF12304">
    <property type="entry name" value="BCLP"/>
    <property type="match status" value="1"/>
</dbReference>
<accession>A0A9J7YZ98</accession>
<dbReference type="PANTHER" id="PTHR31258">
    <property type="entry name" value="KERATINOCYTE-ASSOCIATED PROTEIN 3"/>
    <property type="match status" value="1"/>
</dbReference>
<evidence type="ECO:0000256" key="1">
    <source>
        <dbReference type="ARBA" id="ARBA00004141"/>
    </source>
</evidence>
<dbReference type="GO" id="GO:0016020">
    <property type="term" value="C:membrane"/>
    <property type="evidence" value="ECO:0007669"/>
    <property type="project" value="UniProtKB-SubCell"/>
</dbReference>
<evidence type="ECO:0000256" key="3">
    <source>
        <dbReference type="ARBA" id="ARBA00022692"/>
    </source>
</evidence>
<keyword evidence="8" id="KW-1185">Reference proteome</keyword>
<feature type="transmembrane region" description="Helical" evidence="6">
    <location>
        <begin position="58"/>
        <end position="77"/>
    </location>
</feature>
<keyword evidence="3 6" id="KW-0812">Transmembrane</keyword>
<dbReference type="GeneTree" id="ENSGT00390000004700"/>
<dbReference type="Proteomes" id="UP001108240">
    <property type="component" value="Unplaced"/>
</dbReference>
<dbReference type="AlphaFoldDB" id="A0A9J7YZ98"/>
<feature type="transmembrane region" description="Helical" evidence="6">
    <location>
        <begin position="89"/>
        <end position="116"/>
    </location>
</feature>